<feature type="domain" description="Peptidase M28" evidence="11">
    <location>
        <begin position="137"/>
        <end position="337"/>
    </location>
</feature>
<evidence type="ECO:0000313" key="13">
    <source>
        <dbReference type="Proteomes" id="UP001141327"/>
    </source>
</evidence>
<organism evidence="12 13">
    <name type="scientific">Paratrimastix pyriformis</name>
    <dbReference type="NCBI Taxonomy" id="342808"/>
    <lineage>
        <taxon>Eukaryota</taxon>
        <taxon>Metamonada</taxon>
        <taxon>Preaxostyla</taxon>
        <taxon>Paratrimastigidae</taxon>
        <taxon>Paratrimastix</taxon>
    </lineage>
</organism>
<dbReference type="PANTHER" id="PTHR12147">
    <property type="entry name" value="METALLOPEPTIDASE M28 FAMILY MEMBER"/>
    <property type="match status" value="1"/>
</dbReference>
<name>A0ABQ8U994_9EUKA</name>
<feature type="transmembrane region" description="Helical" evidence="10">
    <location>
        <begin position="686"/>
        <end position="705"/>
    </location>
</feature>
<evidence type="ECO:0000256" key="8">
    <source>
        <dbReference type="ARBA" id="ARBA00023180"/>
    </source>
</evidence>
<dbReference type="Proteomes" id="UP001141327">
    <property type="component" value="Unassembled WGS sequence"/>
</dbReference>
<evidence type="ECO:0000313" key="12">
    <source>
        <dbReference type="EMBL" id="KAJ4455001.1"/>
    </source>
</evidence>
<dbReference type="PANTHER" id="PTHR12147:SF58">
    <property type="entry name" value="VACUOLAR MEMBRANE PROTEASE"/>
    <property type="match status" value="1"/>
</dbReference>
<keyword evidence="10" id="KW-0472">Membrane</keyword>
<feature type="transmembrane region" description="Helical" evidence="10">
    <location>
        <begin position="563"/>
        <end position="584"/>
    </location>
</feature>
<evidence type="ECO:0000256" key="1">
    <source>
        <dbReference type="ARBA" id="ARBA00001947"/>
    </source>
</evidence>
<comment type="cofactor">
    <cofactor evidence="1">
        <name>Zn(2+)</name>
        <dbReference type="ChEBI" id="CHEBI:29105"/>
    </cofactor>
</comment>
<feature type="transmembrane region" description="Helical" evidence="10">
    <location>
        <begin position="537"/>
        <end position="557"/>
    </location>
</feature>
<reference evidence="12" key="1">
    <citation type="journal article" date="2022" name="bioRxiv">
        <title>Genomics of Preaxostyla Flagellates Illuminates Evolutionary Transitions and the Path Towards Mitochondrial Loss.</title>
        <authorList>
            <person name="Novak L.V.F."/>
            <person name="Treitli S.C."/>
            <person name="Pyrih J."/>
            <person name="Halakuc P."/>
            <person name="Pipaliya S.V."/>
            <person name="Vacek V."/>
            <person name="Brzon O."/>
            <person name="Soukal P."/>
            <person name="Eme L."/>
            <person name="Dacks J.B."/>
            <person name="Karnkowska A."/>
            <person name="Elias M."/>
            <person name="Hampl V."/>
        </authorList>
    </citation>
    <scope>NUCLEOTIDE SEQUENCE</scope>
    <source>
        <strain evidence="12">RCP-MX</strain>
    </source>
</reference>
<sequence length="984" mass="106613">MHNSSLYETVKQHSEYVSEEPKKERHIGDIIISFIFWAFFVLIPLGIYFLVSQRLAAVIPPTNNEEKARAFLTEITNSGPRTVGTEAYFKSFELIRQSLETFRNTLPSGSLLEISTHTPSGAMIWGSAVAVYSNTTNLVARIRGRNLDRAVLISGHLDSVPLGPGAADDGSSLATMLHVAHSLLSHEATPDSPYLNSVVLCFNGAEEIGLMGSHGFVSAHPWASTVKVFINLDGTGNEGRPMLFRVTGGRSYAPVDEAAQAAFLLSTYRDAWGALPLAHVAAQDLLGGGLITSATDFTNYDSVPGYDIGFVQHPQTYHTRYDDVAHLTPGSMESMLTGVIGLTRALADSDRVAHLTHSFDLTPTATPPRPHVFFDVLGWGTVAYTNTANLVMNWTLVGVLVVMIGCAVVMSTRCCMDKCCFPEQFAMLGQAINASAGFAHDDSFRRVSHCRRLAIILMPWATLAVGLACPLGVGAVLQAIGLPVPFLAHPWTAVFLFVLPALAAMLLVQGLGRWWMDACSSPEATQVLRTHTTVGPLVLSTLVPLTLLLALATALHLGTSALFFWQMAPALGIFVVAFGLLWAVRMCSGGGKYRARLASYGQVDTIESGGLLDQPIRMPSSSALPLGSRLCCCLFPARATSLTTGAPVFWLVVGLLACLIPTAIFVHLGLLLARTFMGEQGNGGDMLVPALLAGFFTGLVFLPLLALSHITKKKYHFWMSLLVAVVALVGGLVCVLAVPRFDTYGPALVETVHFYRPQEDAEHGQLGLAFLTPHTESAFLASHDYFKTFTRPCRLPLAGYNLPAEFTGHCTTASVAPPLGFQSPNRTITLRTLMGTHDPNAALTRVLLSVDTTVGEGEEPWPASMRWYVFVPQSEGQVNRVVVLGDHDQDQDPSEIPAKGDSRWAAVEGPLQLGHFGDIGHHFAFALEMTQTEVRPFTAHLFAVPVDSPQAQEVRGAYPDWASSYFRWIQPVPVVVMWTYDVAF</sequence>
<dbReference type="EMBL" id="JAPMOS010000124">
    <property type="protein sequence ID" value="KAJ4455001.1"/>
    <property type="molecule type" value="Genomic_DNA"/>
</dbReference>
<dbReference type="InterPro" id="IPR045175">
    <property type="entry name" value="M28_fam"/>
</dbReference>
<feature type="transmembrane region" description="Helical" evidence="10">
    <location>
        <begin position="648"/>
        <end position="674"/>
    </location>
</feature>
<evidence type="ECO:0000256" key="5">
    <source>
        <dbReference type="ARBA" id="ARBA00017435"/>
    </source>
</evidence>
<evidence type="ECO:0000256" key="10">
    <source>
        <dbReference type="SAM" id="Phobius"/>
    </source>
</evidence>
<keyword evidence="13" id="KW-1185">Reference proteome</keyword>
<feature type="transmembrane region" description="Helical" evidence="10">
    <location>
        <begin position="453"/>
        <end position="481"/>
    </location>
</feature>
<dbReference type="InterPro" id="IPR007484">
    <property type="entry name" value="Peptidase_M28"/>
</dbReference>
<keyword evidence="8" id="KW-0325">Glycoprotein</keyword>
<feature type="transmembrane region" description="Helical" evidence="10">
    <location>
        <begin position="717"/>
        <end position="738"/>
    </location>
</feature>
<feature type="transmembrane region" description="Helical" evidence="10">
    <location>
        <begin position="493"/>
        <end position="516"/>
    </location>
</feature>
<gene>
    <name evidence="12" type="ORF">PAPYR_10129</name>
</gene>
<keyword evidence="10" id="KW-0812">Transmembrane</keyword>
<comment type="caution">
    <text evidence="12">The sequence shown here is derived from an EMBL/GenBank/DDBJ whole genome shotgun (WGS) entry which is preliminary data.</text>
</comment>
<protein>
    <recommendedName>
        <fullName evidence="5">Vacuolar membrane protease</fullName>
    </recommendedName>
    <alternativeName>
        <fullName evidence="9">FXNA-related family protease 1</fullName>
    </alternativeName>
</protein>
<evidence type="ECO:0000256" key="7">
    <source>
        <dbReference type="ARBA" id="ARBA00022989"/>
    </source>
</evidence>
<keyword evidence="6" id="KW-0926">Vacuole</keyword>
<feature type="transmembrane region" description="Helical" evidence="10">
    <location>
        <begin position="30"/>
        <end position="51"/>
    </location>
</feature>
<dbReference type="Gene3D" id="3.40.630.10">
    <property type="entry name" value="Zn peptidases"/>
    <property type="match status" value="1"/>
</dbReference>
<comment type="function">
    <text evidence="2">May be involved in vacuolar sorting and osmoregulation.</text>
</comment>
<keyword evidence="7 10" id="KW-1133">Transmembrane helix</keyword>
<dbReference type="Pfam" id="PF04389">
    <property type="entry name" value="Peptidase_M28"/>
    <property type="match status" value="1"/>
</dbReference>
<dbReference type="SUPFAM" id="SSF53187">
    <property type="entry name" value="Zn-dependent exopeptidases"/>
    <property type="match status" value="1"/>
</dbReference>
<evidence type="ECO:0000256" key="9">
    <source>
        <dbReference type="ARBA" id="ARBA00031512"/>
    </source>
</evidence>
<accession>A0ABQ8U994</accession>
<proteinExistence type="inferred from homology"/>
<comment type="subcellular location">
    <subcellularLocation>
        <location evidence="3">Vacuole membrane</location>
        <topology evidence="3">Multi-pass membrane protein</topology>
    </subcellularLocation>
</comment>
<evidence type="ECO:0000259" key="11">
    <source>
        <dbReference type="Pfam" id="PF04389"/>
    </source>
</evidence>
<feature type="transmembrane region" description="Helical" evidence="10">
    <location>
        <begin position="391"/>
        <end position="410"/>
    </location>
</feature>
<evidence type="ECO:0000256" key="6">
    <source>
        <dbReference type="ARBA" id="ARBA00022554"/>
    </source>
</evidence>
<evidence type="ECO:0000256" key="3">
    <source>
        <dbReference type="ARBA" id="ARBA00004128"/>
    </source>
</evidence>
<evidence type="ECO:0000256" key="2">
    <source>
        <dbReference type="ARBA" id="ARBA00003273"/>
    </source>
</evidence>
<comment type="similarity">
    <text evidence="4">Belongs to the peptidase M28 family.</text>
</comment>
<evidence type="ECO:0000256" key="4">
    <source>
        <dbReference type="ARBA" id="ARBA00010918"/>
    </source>
</evidence>